<dbReference type="PROSITE" id="PS50994">
    <property type="entry name" value="INTEGRASE"/>
    <property type="match status" value="1"/>
</dbReference>
<dbReference type="InterPro" id="IPR043128">
    <property type="entry name" value="Rev_trsase/Diguanyl_cyclase"/>
</dbReference>
<keyword evidence="17" id="KW-0238">DNA-binding</keyword>
<dbReference type="Pfam" id="PF17917">
    <property type="entry name" value="RT_RNaseH"/>
    <property type="match status" value="1"/>
</dbReference>
<gene>
    <name evidence="25" type="primary">pol</name>
</gene>
<dbReference type="SMART" id="SM00298">
    <property type="entry name" value="CHROMO"/>
    <property type="match status" value="1"/>
</dbReference>
<feature type="compositionally biased region" description="Basic residues" evidence="21">
    <location>
        <begin position="1233"/>
        <end position="1243"/>
    </location>
</feature>
<dbReference type="Gene3D" id="3.30.420.10">
    <property type="entry name" value="Ribonuclease H-like superfamily/Ribonuclease H"/>
    <property type="match status" value="1"/>
</dbReference>
<dbReference type="InterPro" id="IPR036397">
    <property type="entry name" value="RNaseH_sf"/>
</dbReference>
<keyword evidence="19" id="KW-0539">Nucleus</keyword>
<dbReference type="InterPro" id="IPR023779">
    <property type="entry name" value="Chromodomain_CS"/>
</dbReference>
<keyword evidence="15" id="KW-0695">RNA-directed DNA polymerase</keyword>
<dbReference type="CDD" id="cd00024">
    <property type="entry name" value="CD_CSD"/>
    <property type="match status" value="1"/>
</dbReference>
<evidence type="ECO:0000256" key="9">
    <source>
        <dbReference type="ARBA" id="ARBA00022750"/>
    </source>
</evidence>
<evidence type="ECO:0000256" key="20">
    <source>
        <dbReference type="SAM" id="Coils"/>
    </source>
</evidence>
<keyword evidence="10" id="KW-0255">Endonuclease</keyword>
<dbReference type="InterPro" id="IPR023780">
    <property type="entry name" value="Chromo_domain"/>
</dbReference>
<keyword evidence="6" id="KW-0548">Nucleotidyltransferase</keyword>
<evidence type="ECO:0000256" key="13">
    <source>
        <dbReference type="ARBA" id="ARBA00022884"/>
    </source>
</evidence>
<dbReference type="Pfam" id="PF24626">
    <property type="entry name" value="SH3_Tf2-1"/>
    <property type="match status" value="1"/>
</dbReference>
<evidence type="ECO:0000256" key="2">
    <source>
        <dbReference type="ARBA" id="ARBA00011353"/>
    </source>
</evidence>
<keyword evidence="9" id="KW-0064">Aspartyl protease</keyword>
<protein>
    <recommendedName>
        <fullName evidence="3">RNA-directed DNA polymerase</fullName>
        <ecNumber evidence="3">2.7.7.49</ecNumber>
    </recommendedName>
</protein>
<evidence type="ECO:0000256" key="8">
    <source>
        <dbReference type="ARBA" id="ARBA00022723"/>
    </source>
</evidence>
<dbReference type="InterPro" id="IPR021109">
    <property type="entry name" value="Peptidase_aspartic_dom_sf"/>
</dbReference>
<keyword evidence="11" id="KW-0378">Hydrolase</keyword>
<feature type="domain" description="Reverse transcriptase" evidence="23">
    <location>
        <begin position="345"/>
        <end position="525"/>
    </location>
</feature>
<dbReference type="FunFam" id="3.30.70.270:FF:000063">
    <property type="entry name" value="Zinc knuckle domaincontaining protein"/>
    <property type="match status" value="1"/>
</dbReference>
<dbReference type="Gene3D" id="2.40.50.40">
    <property type="match status" value="1"/>
</dbReference>
<accession>Q9UVC1</accession>
<dbReference type="InterPro" id="IPR056924">
    <property type="entry name" value="SH3_Tf2-1"/>
</dbReference>
<evidence type="ECO:0000256" key="1">
    <source>
        <dbReference type="ARBA" id="ARBA00004123"/>
    </source>
</evidence>
<keyword evidence="12" id="KW-0460">Magnesium</keyword>
<dbReference type="InterPro" id="IPR000477">
    <property type="entry name" value="RT_dom"/>
</dbReference>
<dbReference type="InterPro" id="IPR000953">
    <property type="entry name" value="Chromo/chromo_shadow_dom"/>
</dbReference>
<keyword evidence="20" id="KW-0175">Coiled coil</keyword>
<evidence type="ECO:0000259" key="22">
    <source>
        <dbReference type="PROSITE" id="PS50013"/>
    </source>
</evidence>
<feature type="domain" description="Chromo" evidence="22">
    <location>
        <begin position="1166"/>
        <end position="1221"/>
    </location>
</feature>
<dbReference type="InterPro" id="IPR001584">
    <property type="entry name" value="Integrase_cat-core"/>
</dbReference>
<dbReference type="GO" id="GO:0004190">
    <property type="term" value="F:aspartic-type endopeptidase activity"/>
    <property type="evidence" value="ECO:0007669"/>
    <property type="project" value="UniProtKB-KW"/>
</dbReference>
<dbReference type="FunFam" id="3.30.420.10:FF:000032">
    <property type="entry name" value="Retrovirus-related Pol polyprotein from transposon 297-like Protein"/>
    <property type="match status" value="1"/>
</dbReference>
<evidence type="ECO:0000256" key="3">
    <source>
        <dbReference type="ARBA" id="ARBA00012493"/>
    </source>
</evidence>
<reference evidence="25" key="1">
    <citation type="submission" date="1998-03" db="EMBL/GenBank/DDBJ databases">
        <title>Functions of the integrase of retrotransposons: the integrase of the CfT-1 element from Cladosporium fulvum.</title>
        <authorList>
            <person name="Simpson M.L."/>
            <person name="Butler M."/>
            <person name="Poulter R.T.M."/>
        </authorList>
    </citation>
    <scope>NUCLEOTIDE SEQUENCE</scope>
</reference>
<dbReference type="PANTHER" id="PTHR37984">
    <property type="entry name" value="PROTEIN CBG26694"/>
    <property type="match status" value="1"/>
</dbReference>
<evidence type="ECO:0000256" key="12">
    <source>
        <dbReference type="ARBA" id="ARBA00022842"/>
    </source>
</evidence>
<evidence type="ECO:0000256" key="10">
    <source>
        <dbReference type="ARBA" id="ARBA00022759"/>
    </source>
</evidence>
<dbReference type="SUPFAM" id="SSF54160">
    <property type="entry name" value="Chromo domain-like"/>
    <property type="match status" value="1"/>
</dbReference>
<evidence type="ECO:0000256" key="16">
    <source>
        <dbReference type="ARBA" id="ARBA00022932"/>
    </source>
</evidence>
<dbReference type="GO" id="GO:0003723">
    <property type="term" value="F:RNA binding"/>
    <property type="evidence" value="ECO:0007669"/>
    <property type="project" value="UniProtKB-KW"/>
</dbReference>
<feature type="region of interest" description="Disordered" evidence="21">
    <location>
        <begin position="299"/>
        <end position="323"/>
    </location>
</feature>
<feature type="compositionally biased region" description="Basic and acidic residues" evidence="21">
    <location>
        <begin position="299"/>
        <end position="313"/>
    </location>
</feature>
<evidence type="ECO:0000259" key="24">
    <source>
        <dbReference type="PROSITE" id="PS50994"/>
    </source>
</evidence>
<dbReference type="Pfam" id="PF00385">
    <property type="entry name" value="Chromo"/>
    <property type="match status" value="1"/>
</dbReference>
<dbReference type="GO" id="GO:0003677">
    <property type="term" value="F:DNA binding"/>
    <property type="evidence" value="ECO:0007669"/>
    <property type="project" value="UniProtKB-KW"/>
</dbReference>
<evidence type="ECO:0000256" key="14">
    <source>
        <dbReference type="ARBA" id="ARBA00022908"/>
    </source>
</evidence>
<evidence type="ECO:0000256" key="5">
    <source>
        <dbReference type="ARBA" id="ARBA00022679"/>
    </source>
</evidence>
<feature type="compositionally biased region" description="Basic and acidic residues" evidence="21">
    <location>
        <begin position="1214"/>
        <end position="1227"/>
    </location>
</feature>
<evidence type="ECO:0000256" key="6">
    <source>
        <dbReference type="ARBA" id="ARBA00022695"/>
    </source>
</evidence>
<dbReference type="Pfam" id="PF08284">
    <property type="entry name" value="RVP_2"/>
    <property type="match status" value="1"/>
</dbReference>
<dbReference type="GO" id="GO:0003964">
    <property type="term" value="F:RNA-directed DNA polymerase activity"/>
    <property type="evidence" value="ECO:0007669"/>
    <property type="project" value="UniProtKB-KW"/>
</dbReference>
<comment type="subcellular location">
    <subcellularLocation>
        <location evidence="1">Nucleus</location>
    </subcellularLocation>
</comment>
<dbReference type="PANTHER" id="PTHR37984:SF5">
    <property type="entry name" value="PROTEIN NYNRIN-LIKE"/>
    <property type="match status" value="1"/>
</dbReference>
<dbReference type="PROSITE" id="PS50013">
    <property type="entry name" value="CHROMO_2"/>
    <property type="match status" value="1"/>
</dbReference>
<dbReference type="AlphaFoldDB" id="Q9UVC1"/>
<dbReference type="GO" id="GO:0006338">
    <property type="term" value="P:chromatin remodeling"/>
    <property type="evidence" value="ECO:0007669"/>
    <property type="project" value="UniProtKB-ARBA"/>
</dbReference>
<dbReference type="Pfam" id="PF00078">
    <property type="entry name" value="RVT_1"/>
    <property type="match status" value="1"/>
</dbReference>
<dbReference type="Pfam" id="PF17921">
    <property type="entry name" value="Integrase_H2C2"/>
    <property type="match status" value="1"/>
</dbReference>
<dbReference type="GO" id="GO:0015074">
    <property type="term" value="P:DNA integration"/>
    <property type="evidence" value="ECO:0007669"/>
    <property type="project" value="UniProtKB-KW"/>
</dbReference>
<evidence type="ECO:0000256" key="21">
    <source>
        <dbReference type="SAM" id="MobiDB-lite"/>
    </source>
</evidence>
<evidence type="ECO:0000256" key="11">
    <source>
        <dbReference type="ARBA" id="ARBA00022801"/>
    </source>
</evidence>
<keyword evidence="13" id="KW-0694">RNA-binding</keyword>
<dbReference type="EMBL" id="AF051915">
    <property type="protein sequence ID" value="AAF21678.1"/>
    <property type="molecule type" value="Genomic_DNA"/>
</dbReference>
<feature type="region of interest" description="Disordered" evidence="21">
    <location>
        <begin position="1214"/>
        <end position="1243"/>
    </location>
</feature>
<dbReference type="SUPFAM" id="SSF56672">
    <property type="entry name" value="DNA/RNA polymerases"/>
    <property type="match status" value="1"/>
</dbReference>
<dbReference type="GO" id="GO:0046872">
    <property type="term" value="F:metal ion binding"/>
    <property type="evidence" value="ECO:0007669"/>
    <property type="project" value="UniProtKB-KW"/>
</dbReference>
<dbReference type="Gene3D" id="3.10.10.10">
    <property type="entry name" value="HIV Type 1 Reverse Transcriptase, subunit A, domain 1"/>
    <property type="match status" value="1"/>
</dbReference>
<dbReference type="GO" id="GO:0004519">
    <property type="term" value="F:endonuclease activity"/>
    <property type="evidence" value="ECO:0007669"/>
    <property type="project" value="UniProtKB-KW"/>
</dbReference>
<dbReference type="InterPro" id="IPR043502">
    <property type="entry name" value="DNA/RNA_pol_sf"/>
</dbReference>
<dbReference type="Gene3D" id="2.40.70.10">
    <property type="entry name" value="Acid Proteases"/>
    <property type="match status" value="1"/>
</dbReference>
<evidence type="ECO:0000259" key="23">
    <source>
        <dbReference type="PROSITE" id="PS50878"/>
    </source>
</evidence>
<keyword evidence="18" id="KW-0233">DNA recombination</keyword>
<keyword evidence="4" id="KW-0645">Protease</keyword>
<proteinExistence type="predicted"/>
<keyword evidence="14" id="KW-0229">DNA integration</keyword>
<keyword evidence="8" id="KW-0479">Metal-binding</keyword>
<evidence type="ECO:0000313" key="25">
    <source>
        <dbReference type="EMBL" id="AAF21678.1"/>
    </source>
</evidence>
<dbReference type="GO" id="GO:0003887">
    <property type="term" value="F:DNA-directed DNA polymerase activity"/>
    <property type="evidence" value="ECO:0007669"/>
    <property type="project" value="UniProtKB-KW"/>
</dbReference>
<dbReference type="SUPFAM" id="SSF53098">
    <property type="entry name" value="Ribonuclease H-like"/>
    <property type="match status" value="1"/>
</dbReference>
<feature type="region of interest" description="Disordered" evidence="21">
    <location>
        <begin position="235"/>
        <end position="280"/>
    </location>
</feature>
<dbReference type="GO" id="GO:0006310">
    <property type="term" value="P:DNA recombination"/>
    <property type="evidence" value="ECO:0007669"/>
    <property type="project" value="UniProtKB-KW"/>
</dbReference>
<feature type="coiled-coil region" evidence="20">
    <location>
        <begin position="1048"/>
        <end position="1075"/>
    </location>
</feature>
<feature type="region of interest" description="Disordered" evidence="21">
    <location>
        <begin position="26"/>
        <end position="60"/>
    </location>
</feature>
<keyword evidence="16" id="KW-0239">DNA-directed DNA polymerase</keyword>
<dbReference type="InterPro" id="IPR041588">
    <property type="entry name" value="Integrase_H2C2"/>
</dbReference>
<evidence type="ECO:0000256" key="19">
    <source>
        <dbReference type="ARBA" id="ARBA00023242"/>
    </source>
</evidence>
<dbReference type="SUPFAM" id="SSF50630">
    <property type="entry name" value="Acid proteases"/>
    <property type="match status" value="1"/>
</dbReference>
<organism evidence="25">
    <name type="scientific">Passalora fulva</name>
    <name type="common">Tomato leaf mold</name>
    <name type="synonym">Cladosporium fulvum</name>
    <dbReference type="NCBI Taxonomy" id="5499"/>
    <lineage>
        <taxon>Eukaryota</taxon>
        <taxon>Fungi</taxon>
        <taxon>Dikarya</taxon>
        <taxon>Ascomycota</taxon>
        <taxon>Pezizomycotina</taxon>
        <taxon>Dothideomycetes</taxon>
        <taxon>Dothideomycetidae</taxon>
        <taxon>Mycosphaerellales</taxon>
        <taxon>Mycosphaerellaceae</taxon>
        <taxon>Fulvia</taxon>
    </lineage>
</organism>
<dbReference type="InterPro" id="IPR016197">
    <property type="entry name" value="Chromo-like_dom_sf"/>
</dbReference>
<dbReference type="PROSITE" id="PS50878">
    <property type="entry name" value="RT_POL"/>
    <property type="match status" value="1"/>
</dbReference>
<comment type="subunit">
    <text evidence="2">Component of the NuA4 histone acetyltransferase complex.</text>
</comment>
<dbReference type="CDD" id="cd01647">
    <property type="entry name" value="RT_LTR"/>
    <property type="match status" value="1"/>
</dbReference>
<name>Q9UVC1_PASFU</name>
<dbReference type="InterPro" id="IPR050951">
    <property type="entry name" value="Retrovirus_Pol_polyprotein"/>
</dbReference>
<dbReference type="Gene3D" id="3.30.70.270">
    <property type="match status" value="2"/>
</dbReference>
<sequence>NDRYRIPHTVRNIRIKRIAQHGAARTRTLLRNAEDPGTSSSTDVDTERLAPGSSGGLETRSTTFHIRTGKRINSPGMSDRRELCNTEKAQASPTTTVFRTKIIVNGHKTDAMIDSGASGNFASESFVTRNRIATCKKKEGYELIAVDGSSLPSVERETIPLPLAIQRHHEEITLDVTDMASHDIVLGMPWLRKHNPVIDWRRGVLTFRECECVIDIQPAQWQRSLADEARKQLNRIQLAPTRRTEEPPSTGTDTGVGPPGHEVTGSDGSNAPSKDTNISELSIPKEYRKWSRLFEEERGKDALPKHQPWDHKINIQPGKEPPWGPLYQMSEKELQTLREWLKEKLAKGWIRRSTSSAGTPCMFVPKANGKLRLVQDYRKLNEITIKNRYPLPNIEEAQDRLTGSDWYTKIDLRDAFYAIRMAEGEEWKTAFRTRYGLYEFLVMPMGLTNAPASCQDLVNETLRDLLDVCVVAYMDDILVYTKGSLQEHTKQVQDVFERLTKSGFKTAPEKCEFHKKEVKFLGFIISTTGITIDPAKTQSIREWPEPKTVKDVQSFLGLANYNRKFIKDYSKTAAPMTMLTRKDVNWKWGKEQTEAFKRLKEQCASAPTLRLFDGSKEVHIETDASDMAIGACLTQTHDGKRHPVAYYSRKMTTAEQNYDIHDKELLAIVAAMQHWRVYVEGPPKLTILSDHKNLTYFTTTKELTRRQARWSELLGQYKFEIKYTPGTENGPADALSRRSDYMEGKEPVQHKILKTNPDGSLSANTREFNNIVRILSDKEEQFPISQGKYQVPKDREEECIRQHHDEPTYGHPGTSKTVDLIQRSFSFPQMRLKVLRYIKKCVHCQQNKAARHAKYGHLQFRTPPTKPWDEVTMDFITKLPRSKDRVTGQAYDMILVMVDRLTKYAHFIPASEIYTAEQLGYLVLDRLIRYHGFPEVFITDRDKLFTSNYWKTLMGTIGIKHKLSTAYHPETDGQTERTNQTLEQYLRHYINYAQDNWVSLLPMAQIALNNHKSETTSTTPFYANFGKDPNLSGTPGSHPQAERAIVTTETLKEVHKEARKAIEDAQQRLSQRRQDERKMAPLLKEGDKVYLLTKNLKTRRQTKKLDHVKVGPFFIDKVVGPVNYRLRLPPDAKIHPVFHISKLEPADAETPCQESFHFEPEAENEFEVEKILDKKGQRYLVKWKGYDESENTWEPRINLANCYQLLRQFQKWRQDSRKQEAQERRASPDQTRSRPKYPHARTK</sequence>
<dbReference type="InterPro" id="IPR012337">
    <property type="entry name" value="RNaseH-like_sf"/>
</dbReference>
<dbReference type="InterPro" id="IPR041373">
    <property type="entry name" value="RT_RNaseH"/>
</dbReference>
<dbReference type="Gene3D" id="1.10.340.70">
    <property type="match status" value="1"/>
</dbReference>
<feature type="compositionally biased region" description="Polar residues" evidence="21">
    <location>
        <begin position="266"/>
        <end position="280"/>
    </location>
</feature>
<keyword evidence="5" id="KW-0808">Transferase</keyword>
<evidence type="ECO:0000256" key="4">
    <source>
        <dbReference type="ARBA" id="ARBA00022670"/>
    </source>
</evidence>
<feature type="non-terminal residue" evidence="25">
    <location>
        <position position="1"/>
    </location>
</feature>
<evidence type="ECO:0000256" key="7">
    <source>
        <dbReference type="ARBA" id="ARBA00022722"/>
    </source>
</evidence>
<feature type="domain" description="Integrase catalytic" evidence="24">
    <location>
        <begin position="863"/>
        <end position="1028"/>
    </location>
</feature>
<evidence type="ECO:0000256" key="17">
    <source>
        <dbReference type="ARBA" id="ARBA00023125"/>
    </source>
</evidence>
<dbReference type="GO" id="GO:0005634">
    <property type="term" value="C:nucleus"/>
    <property type="evidence" value="ECO:0007669"/>
    <property type="project" value="UniProtKB-SubCell"/>
</dbReference>
<evidence type="ECO:0000256" key="18">
    <source>
        <dbReference type="ARBA" id="ARBA00023172"/>
    </source>
</evidence>
<evidence type="ECO:0000256" key="15">
    <source>
        <dbReference type="ARBA" id="ARBA00022918"/>
    </source>
</evidence>
<dbReference type="CDD" id="cd09274">
    <property type="entry name" value="RNase_HI_RT_Ty3"/>
    <property type="match status" value="1"/>
</dbReference>
<keyword evidence="7" id="KW-0540">Nuclease</keyword>
<dbReference type="PROSITE" id="PS00598">
    <property type="entry name" value="CHROMO_1"/>
    <property type="match status" value="1"/>
</dbReference>
<dbReference type="EC" id="2.7.7.49" evidence="3"/>
<dbReference type="CDD" id="cd00303">
    <property type="entry name" value="retropepsin_like"/>
    <property type="match status" value="1"/>
</dbReference>
<dbReference type="GO" id="GO:0006508">
    <property type="term" value="P:proteolysis"/>
    <property type="evidence" value="ECO:0007669"/>
    <property type="project" value="UniProtKB-KW"/>
</dbReference>